<dbReference type="PANTHER" id="PTHR30619:SF1">
    <property type="entry name" value="RECOMBINATION PROTEIN 2"/>
    <property type="match status" value="1"/>
</dbReference>
<sequence length="197" mass="22340">MTHGDFDHTGEAIYLIKKFKVNHLIVPIGFDDSEWGSAIVSLAHQKKVNVTLLSAGAKIKGQVLTFDVLSPFQIADHKNNNSLVLNSKIGGYDWLFTGDIEEPLEKELVEKYNLQGIEILKIAHHGSETSTTEKFLEEIRPVRALISVGEKNRYGHPSSAVLERLEKYNAIIYQTNKHGSIEFRWQENRGTFYTYPP</sequence>
<dbReference type="CDD" id="cd07731">
    <property type="entry name" value="ComA-like_MBL-fold"/>
    <property type="match status" value="1"/>
</dbReference>
<feature type="domain" description="Metallo-beta-lactamase" evidence="1">
    <location>
        <begin position="2"/>
        <end position="149"/>
    </location>
</feature>
<reference evidence="2 3" key="1">
    <citation type="submission" date="2023-06" db="EMBL/GenBank/DDBJ databases">
        <title>Five Gram-positive bacteria isolated from mangrove sediments in Shenzhen, Guangdong, China.</title>
        <authorList>
            <person name="Yu S."/>
            <person name="Zheng W."/>
            <person name="Huang Y."/>
        </authorList>
    </citation>
    <scope>NUCLEOTIDE SEQUENCE [LARGE SCALE GENOMIC DNA]</scope>
    <source>
        <strain evidence="2 3">SaN35-3</strain>
    </source>
</reference>
<evidence type="ECO:0000313" key="2">
    <source>
        <dbReference type="EMBL" id="WLR44005.1"/>
    </source>
</evidence>
<proteinExistence type="predicted"/>
<dbReference type="Pfam" id="PF00753">
    <property type="entry name" value="Lactamase_B"/>
    <property type="match status" value="1"/>
</dbReference>
<evidence type="ECO:0000313" key="3">
    <source>
        <dbReference type="Proteomes" id="UP001197974"/>
    </source>
</evidence>
<accession>A0ABY9JXB3</accession>
<protein>
    <submittedName>
        <fullName evidence="2">MBL fold metallo-hydrolase</fullName>
    </submittedName>
</protein>
<keyword evidence="3" id="KW-1185">Reference proteome</keyword>
<dbReference type="EMBL" id="CP129013">
    <property type="protein sequence ID" value="WLR44005.1"/>
    <property type="molecule type" value="Genomic_DNA"/>
</dbReference>
<dbReference type="RefSeq" id="WP_306020558.1">
    <property type="nucleotide sequence ID" value="NZ_CP129013.1"/>
</dbReference>
<dbReference type="InterPro" id="IPR001279">
    <property type="entry name" value="Metallo-B-lactamas"/>
</dbReference>
<dbReference type="PANTHER" id="PTHR30619">
    <property type="entry name" value="DNA INTERNALIZATION/COMPETENCE PROTEIN COMEC/REC2"/>
    <property type="match status" value="1"/>
</dbReference>
<dbReference type="Proteomes" id="UP001197974">
    <property type="component" value="Chromosome"/>
</dbReference>
<gene>
    <name evidence="2" type="ORF">LC087_07855</name>
</gene>
<dbReference type="InterPro" id="IPR052159">
    <property type="entry name" value="Competence_DNA_uptake"/>
</dbReference>
<dbReference type="InterPro" id="IPR035681">
    <property type="entry name" value="ComA-like_MBL"/>
</dbReference>
<evidence type="ECO:0000259" key="1">
    <source>
        <dbReference type="Pfam" id="PF00753"/>
    </source>
</evidence>
<organism evidence="2 3">
    <name type="scientific">Bacillus carboniphilus</name>
    <dbReference type="NCBI Taxonomy" id="86663"/>
    <lineage>
        <taxon>Bacteria</taxon>
        <taxon>Bacillati</taxon>
        <taxon>Bacillota</taxon>
        <taxon>Bacilli</taxon>
        <taxon>Bacillales</taxon>
        <taxon>Bacillaceae</taxon>
        <taxon>Bacillus</taxon>
    </lineage>
</organism>
<name>A0ABY9JXB3_9BACI</name>
<dbReference type="SUPFAM" id="SSF56281">
    <property type="entry name" value="Metallo-hydrolase/oxidoreductase"/>
    <property type="match status" value="1"/>
</dbReference>
<dbReference type="Gene3D" id="3.60.15.10">
    <property type="entry name" value="Ribonuclease Z/Hydroxyacylglutathione hydrolase-like"/>
    <property type="match status" value="1"/>
</dbReference>
<dbReference type="InterPro" id="IPR036866">
    <property type="entry name" value="RibonucZ/Hydroxyglut_hydro"/>
</dbReference>